<dbReference type="Proteomes" id="UP000539642">
    <property type="component" value="Unassembled WGS sequence"/>
</dbReference>
<evidence type="ECO:0000313" key="2">
    <source>
        <dbReference type="EMBL" id="MBB5346537.1"/>
    </source>
</evidence>
<organism evidence="2 3">
    <name type="scientific">Desulfoprunum benzoelyticum</name>
    <dbReference type="NCBI Taxonomy" id="1506996"/>
    <lineage>
        <taxon>Bacteria</taxon>
        <taxon>Pseudomonadati</taxon>
        <taxon>Thermodesulfobacteriota</taxon>
        <taxon>Desulfobulbia</taxon>
        <taxon>Desulfobulbales</taxon>
        <taxon>Desulfobulbaceae</taxon>
        <taxon>Desulfoprunum</taxon>
    </lineage>
</organism>
<proteinExistence type="predicted"/>
<dbReference type="InterPro" id="IPR005232">
    <property type="entry name" value="LarE"/>
</dbReference>
<dbReference type="PANTHER" id="PTHR43169:SF2">
    <property type="entry name" value="NAD_GMP SYNTHASE DOMAIN-CONTAINING PROTEIN"/>
    <property type="match status" value="1"/>
</dbReference>
<comment type="caution">
    <text evidence="2">The sequence shown here is derived from an EMBL/GenBank/DDBJ whole genome shotgun (WGS) entry which is preliminary data.</text>
</comment>
<gene>
    <name evidence="2" type="ORF">HNQ81_000244</name>
</gene>
<dbReference type="SUPFAM" id="SSF52402">
    <property type="entry name" value="Adenine nucleotide alpha hydrolases-like"/>
    <property type="match status" value="1"/>
</dbReference>
<dbReference type="RefSeq" id="WP_183347472.1">
    <property type="nucleotide sequence ID" value="NZ_JACHEO010000001.1"/>
</dbReference>
<protein>
    <recommendedName>
        <fullName evidence="4">TIGR00268 family protein</fullName>
    </recommendedName>
</protein>
<dbReference type="InterPro" id="IPR052188">
    <property type="entry name" value="Ni-pincer_cofactor_biosynth"/>
</dbReference>
<accession>A0A840UJL8</accession>
<evidence type="ECO:0000256" key="1">
    <source>
        <dbReference type="PIRSR" id="PIRSR006661-1"/>
    </source>
</evidence>
<reference evidence="2 3" key="1">
    <citation type="submission" date="2020-08" db="EMBL/GenBank/DDBJ databases">
        <title>Genomic Encyclopedia of Type Strains, Phase IV (KMG-IV): sequencing the most valuable type-strain genomes for metagenomic binning, comparative biology and taxonomic classification.</title>
        <authorList>
            <person name="Goeker M."/>
        </authorList>
    </citation>
    <scope>NUCLEOTIDE SEQUENCE [LARGE SCALE GENOMIC DNA]</scope>
    <source>
        <strain evidence="2 3">DSM 28570</strain>
    </source>
</reference>
<dbReference type="PIRSF" id="PIRSF006661">
    <property type="entry name" value="PP-lp_UCP006661"/>
    <property type="match status" value="1"/>
</dbReference>
<evidence type="ECO:0000313" key="3">
    <source>
        <dbReference type="Proteomes" id="UP000539642"/>
    </source>
</evidence>
<dbReference type="PANTHER" id="PTHR43169">
    <property type="entry name" value="EXSB FAMILY PROTEIN"/>
    <property type="match status" value="1"/>
</dbReference>
<dbReference type="EMBL" id="JACHEO010000001">
    <property type="protein sequence ID" value="MBB5346537.1"/>
    <property type="molecule type" value="Genomic_DNA"/>
</dbReference>
<name>A0A840UJL8_9BACT</name>
<dbReference type="GO" id="GO:0016783">
    <property type="term" value="F:sulfurtransferase activity"/>
    <property type="evidence" value="ECO:0007669"/>
    <property type="project" value="InterPro"/>
</dbReference>
<dbReference type="InterPro" id="IPR014729">
    <property type="entry name" value="Rossmann-like_a/b/a_fold"/>
</dbReference>
<sequence length="254" mass="28474">MLHASFRKLERVAVAYSGGVDSTLLLHAAVQALGPDQVIAVHAVSCLNGRRQREQAQALFRSVFPTGVELRQIAVEPLAWEEFVANTDQRCYFCKKRLYRRFTAEFSADPGCRLVDGTNADDVLQHRPGMQAIRELQVMTPLLDAGLNKSEIRSLAQQAGLPNHAQPANSCLATRIGTGRKIEADLLQRIDQAEDFLQRAGFPGSRFRLVENGIHLELCYSDVERFHRGDIRRVFQSYVADLGFCFDFIKIAGR</sequence>
<keyword evidence="3" id="KW-1185">Reference proteome</keyword>
<evidence type="ECO:0008006" key="4">
    <source>
        <dbReference type="Google" id="ProtNLM"/>
    </source>
</evidence>
<dbReference type="AlphaFoldDB" id="A0A840UJL8"/>
<dbReference type="Gene3D" id="3.40.50.620">
    <property type="entry name" value="HUPs"/>
    <property type="match status" value="1"/>
</dbReference>
<feature type="active site" description="Nucleophile and sulfur donor" evidence="1">
    <location>
        <position position="171"/>
    </location>
</feature>